<protein>
    <recommendedName>
        <fullName evidence="1">HTH cro/C1-type domain-containing protein</fullName>
    </recommendedName>
</protein>
<dbReference type="GO" id="GO:0003677">
    <property type="term" value="F:DNA binding"/>
    <property type="evidence" value="ECO:0007669"/>
    <property type="project" value="InterPro"/>
</dbReference>
<reference evidence="2" key="1">
    <citation type="submission" date="2018-12" db="EMBL/GenBank/DDBJ databases">
        <title>Novel natural products biosynthetic potential of the class Ktedonobacteria.</title>
        <authorList>
            <person name="Zheng Y."/>
            <person name="Saitou A."/>
            <person name="Wang C.M."/>
            <person name="Toyoda A."/>
            <person name="Minakuchi Y."/>
            <person name="Sekiguchi Y."/>
            <person name="Ueda K."/>
            <person name="Takano H."/>
            <person name="Sakai Y."/>
            <person name="Yokota A."/>
            <person name="Yabe S."/>
        </authorList>
    </citation>
    <scope>NUCLEOTIDE SEQUENCE</scope>
    <source>
        <strain evidence="2">A3-2</strain>
    </source>
</reference>
<proteinExistence type="predicted"/>
<dbReference type="AlphaFoldDB" id="A0A455T5L8"/>
<accession>A0A455T5L8</accession>
<evidence type="ECO:0000259" key="1">
    <source>
        <dbReference type="Pfam" id="PF13443"/>
    </source>
</evidence>
<feature type="domain" description="HTH cro/C1-type" evidence="1">
    <location>
        <begin position="6"/>
        <end position="66"/>
    </location>
</feature>
<evidence type="ECO:0000313" key="2">
    <source>
        <dbReference type="EMBL" id="BBH94531.1"/>
    </source>
</evidence>
<name>A0A455T5L8_9CHLR</name>
<organism evidence="2">
    <name type="scientific">Thermogemmatispora argillosa</name>
    <dbReference type="NCBI Taxonomy" id="2045280"/>
    <lineage>
        <taxon>Bacteria</taxon>
        <taxon>Bacillati</taxon>
        <taxon>Chloroflexota</taxon>
        <taxon>Ktedonobacteria</taxon>
        <taxon>Thermogemmatisporales</taxon>
        <taxon>Thermogemmatisporaceae</taxon>
        <taxon>Thermogemmatispora</taxon>
    </lineage>
</organism>
<dbReference type="EMBL" id="AP019377">
    <property type="protein sequence ID" value="BBH94531.1"/>
    <property type="molecule type" value="Genomic_DNA"/>
</dbReference>
<gene>
    <name evidence="2" type="ORF">KTA_27300</name>
</gene>
<dbReference type="InterPro" id="IPR010982">
    <property type="entry name" value="Lambda_DNA-bd_dom_sf"/>
</dbReference>
<dbReference type="Gene3D" id="1.10.260.40">
    <property type="entry name" value="lambda repressor-like DNA-binding domains"/>
    <property type="match status" value="1"/>
</dbReference>
<dbReference type="InterPro" id="IPR001387">
    <property type="entry name" value="Cro/C1-type_HTH"/>
</dbReference>
<sequence length="91" mass="10287">MLRLRVKEVAQEKNISMHRLSMVAEISYYIIRGICANPYRTISTYTLNRVAEALGVPVTEIIEDVPREQAEAELQQIKRKASGGKPSTRQA</sequence>
<dbReference type="Pfam" id="PF13443">
    <property type="entry name" value="HTH_26"/>
    <property type="match status" value="1"/>
</dbReference>
<dbReference type="SUPFAM" id="SSF47413">
    <property type="entry name" value="lambda repressor-like DNA-binding domains"/>
    <property type="match status" value="1"/>
</dbReference>